<evidence type="ECO:0000259" key="11">
    <source>
        <dbReference type="Pfam" id="PF04452"/>
    </source>
</evidence>
<evidence type="ECO:0000256" key="6">
    <source>
        <dbReference type="ARBA" id="ARBA00022679"/>
    </source>
</evidence>
<comment type="subcellular location">
    <subcellularLocation>
        <location evidence="1 10">Cytoplasm</location>
    </subcellularLocation>
</comment>
<proteinExistence type="inferred from homology"/>
<gene>
    <name evidence="12" type="ORF">GWP43_12270</name>
</gene>
<evidence type="ECO:0000256" key="9">
    <source>
        <dbReference type="ARBA" id="ARBA00047944"/>
    </source>
</evidence>
<evidence type="ECO:0000256" key="7">
    <source>
        <dbReference type="ARBA" id="ARBA00022691"/>
    </source>
</evidence>
<dbReference type="SUPFAM" id="SSF75217">
    <property type="entry name" value="alpha/beta knot"/>
    <property type="match status" value="1"/>
</dbReference>
<name>A0A6P1Y537_9SPIR</name>
<dbReference type="Proteomes" id="UP000464374">
    <property type="component" value="Chromosome"/>
</dbReference>
<dbReference type="PANTHER" id="PTHR30027">
    <property type="entry name" value="RIBOSOMAL RNA SMALL SUBUNIT METHYLTRANSFERASE E"/>
    <property type="match status" value="1"/>
</dbReference>
<dbReference type="GO" id="GO:0005737">
    <property type="term" value="C:cytoplasm"/>
    <property type="evidence" value="ECO:0007669"/>
    <property type="project" value="UniProtKB-SubCell"/>
</dbReference>
<organism evidence="12 13">
    <name type="scientific">Treponema vincentii</name>
    <dbReference type="NCBI Taxonomy" id="69710"/>
    <lineage>
        <taxon>Bacteria</taxon>
        <taxon>Pseudomonadati</taxon>
        <taxon>Spirochaetota</taxon>
        <taxon>Spirochaetia</taxon>
        <taxon>Spirochaetales</taxon>
        <taxon>Treponemataceae</taxon>
        <taxon>Treponema</taxon>
    </lineage>
</organism>
<dbReference type="GO" id="GO:0070042">
    <property type="term" value="F:rRNA (uridine-N3-)-methyltransferase activity"/>
    <property type="evidence" value="ECO:0007669"/>
    <property type="project" value="TreeGrafter"/>
</dbReference>
<comment type="catalytic activity">
    <reaction evidence="9 10">
        <text>uridine(1498) in 16S rRNA + S-adenosyl-L-methionine = N(3)-methyluridine(1498) in 16S rRNA + S-adenosyl-L-homocysteine + H(+)</text>
        <dbReference type="Rhea" id="RHEA:42920"/>
        <dbReference type="Rhea" id="RHEA-COMP:10283"/>
        <dbReference type="Rhea" id="RHEA-COMP:10284"/>
        <dbReference type="ChEBI" id="CHEBI:15378"/>
        <dbReference type="ChEBI" id="CHEBI:57856"/>
        <dbReference type="ChEBI" id="CHEBI:59789"/>
        <dbReference type="ChEBI" id="CHEBI:65315"/>
        <dbReference type="ChEBI" id="CHEBI:74502"/>
        <dbReference type="EC" id="2.1.1.193"/>
    </reaction>
</comment>
<evidence type="ECO:0000256" key="4">
    <source>
        <dbReference type="ARBA" id="ARBA00022552"/>
    </source>
</evidence>
<keyword evidence="7 10" id="KW-0949">S-adenosyl-L-methionine</keyword>
<dbReference type="EMBL" id="CP048020">
    <property type="protein sequence ID" value="QHX44093.1"/>
    <property type="molecule type" value="Genomic_DNA"/>
</dbReference>
<feature type="domain" description="Ribosomal RNA small subunit methyltransferase E methyltransferase" evidence="11">
    <location>
        <begin position="98"/>
        <end position="261"/>
    </location>
</feature>
<dbReference type="InterPro" id="IPR029026">
    <property type="entry name" value="tRNA_m1G_MTases_N"/>
</dbReference>
<evidence type="ECO:0000256" key="3">
    <source>
        <dbReference type="ARBA" id="ARBA00022490"/>
    </source>
</evidence>
<evidence type="ECO:0000256" key="8">
    <source>
        <dbReference type="ARBA" id="ARBA00025699"/>
    </source>
</evidence>
<keyword evidence="6 10" id="KW-0808">Transferase</keyword>
<dbReference type="CDD" id="cd18084">
    <property type="entry name" value="RsmE-like"/>
    <property type="match status" value="1"/>
</dbReference>
<dbReference type="PANTHER" id="PTHR30027:SF3">
    <property type="entry name" value="16S RRNA (URACIL(1498)-N(3))-METHYLTRANSFERASE"/>
    <property type="match status" value="1"/>
</dbReference>
<evidence type="ECO:0000256" key="2">
    <source>
        <dbReference type="ARBA" id="ARBA00005528"/>
    </source>
</evidence>
<evidence type="ECO:0000256" key="1">
    <source>
        <dbReference type="ARBA" id="ARBA00004496"/>
    </source>
</evidence>
<dbReference type="InterPro" id="IPR029028">
    <property type="entry name" value="Alpha/beta_knot_MTases"/>
</dbReference>
<reference evidence="12 13" key="1">
    <citation type="submission" date="2020-01" db="EMBL/GenBank/DDBJ databases">
        <title>Complete genome sequence of a human oral phylogroup 1 Treponema sp. strain ATCC 700766, originally isolated from periodontitis dental plaque.</title>
        <authorList>
            <person name="Chan Y."/>
            <person name="Huo Y.-B."/>
            <person name="Yu X.-L."/>
            <person name="Zeng H."/>
            <person name="Leung W.-K."/>
            <person name="Watt R.M."/>
        </authorList>
    </citation>
    <scope>NUCLEOTIDE SEQUENCE [LARGE SCALE GENOMIC DNA]</scope>
    <source>
        <strain evidence="12 13">OMZ 804</strain>
    </source>
</reference>
<keyword evidence="4 10" id="KW-0698">rRNA processing</keyword>
<dbReference type="Gene3D" id="3.40.1280.10">
    <property type="match status" value="1"/>
</dbReference>
<dbReference type="PIRSF" id="PIRSF015601">
    <property type="entry name" value="MTase_slr0722"/>
    <property type="match status" value="1"/>
</dbReference>
<comment type="function">
    <text evidence="8 10">Specifically methylates the N3 position of the uracil ring of uridine 1498 (m3U1498) in 16S rRNA. Acts on the fully assembled 30S ribosomal subunit.</text>
</comment>
<keyword evidence="3 10" id="KW-0963">Cytoplasm</keyword>
<evidence type="ECO:0000313" key="12">
    <source>
        <dbReference type="EMBL" id="QHX44093.1"/>
    </source>
</evidence>
<sequence length="274" mass="29327">MKQFIIEQEPDGNGMLTLSGKAFIYLIKVRRMREGDVLHAQLPQSGAADMVIDSINTVKKTLRLKRRTTPLSVCGTAAAGATNEAANSLPAYAAPAADLILLQWVLKGSKTDTIIRQATEAGVRAVLPVIGEFSVAKKQNPAQLERFRRIIKESRQQSGSPIDTIVMEPAPLAEALNTLKTLVPTATTVFAQCSEAAGASVGFHQLLAEKPSHIVLAIGAEGGISPAEAAVLRNAEFQTIHFKTNVLRAETAALYAIAAAQIIINEADQWQLPV</sequence>
<dbReference type="NCBIfam" id="TIGR00046">
    <property type="entry name" value="RsmE family RNA methyltransferase"/>
    <property type="match status" value="1"/>
</dbReference>
<dbReference type="EC" id="2.1.1.193" evidence="10"/>
<evidence type="ECO:0000256" key="10">
    <source>
        <dbReference type="PIRNR" id="PIRNR015601"/>
    </source>
</evidence>
<accession>A0A6P1Y537</accession>
<keyword evidence="5 10" id="KW-0489">Methyltransferase</keyword>
<dbReference type="GO" id="GO:0070475">
    <property type="term" value="P:rRNA base methylation"/>
    <property type="evidence" value="ECO:0007669"/>
    <property type="project" value="TreeGrafter"/>
</dbReference>
<evidence type="ECO:0000256" key="5">
    <source>
        <dbReference type="ARBA" id="ARBA00022603"/>
    </source>
</evidence>
<dbReference type="InterPro" id="IPR006700">
    <property type="entry name" value="RsmE"/>
</dbReference>
<dbReference type="InterPro" id="IPR046886">
    <property type="entry name" value="RsmE_MTase_dom"/>
</dbReference>
<evidence type="ECO:0000313" key="13">
    <source>
        <dbReference type="Proteomes" id="UP000464374"/>
    </source>
</evidence>
<protein>
    <recommendedName>
        <fullName evidence="10">Ribosomal RNA small subunit methyltransferase E</fullName>
        <ecNumber evidence="10">2.1.1.193</ecNumber>
    </recommendedName>
</protein>
<dbReference type="AlphaFoldDB" id="A0A6P1Y537"/>
<dbReference type="KEGG" id="trz:GWP43_12270"/>
<dbReference type="RefSeq" id="WP_162664390.1">
    <property type="nucleotide sequence ID" value="NZ_CP048020.1"/>
</dbReference>
<comment type="similarity">
    <text evidence="2 10">Belongs to the RNA methyltransferase RsmE family.</text>
</comment>
<dbReference type="Pfam" id="PF04452">
    <property type="entry name" value="Methyltrans_RNA"/>
    <property type="match status" value="1"/>
</dbReference>